<dbReference type="PANTHER" id="PTHR22854">
    <property type="entry name" value="TRYPTOPHAN BIOSYNTHESIS PROTEIN"/>
    <property type="match status" value="1"/>
</dbReference>
<name>S7TBW2_DESML</name>
<dbReference type="eggNOG" id="COG0134">
    <property type="taxonomic scope" value="Bacteria"/>
</dbReference>
<evidence type="ECO:0000256" key="1">
    <source>
        <dbReference type="ARBA" id="ARBA00001633"/>
    </source>
</evidence>
<protein>
    <recommendedName>
        <fullName evidence="8">Indole-3-glycerol phosphate synthase</fullName>
        <shortName evidence="8">IGPS</shortName>
        <ecNumber evidence="8">4.1.1.48</ecNumber>
    </recommendedName>
</protein>
<evidence type="ECO:0000313" key="10">
    <source>
        <dbReference type="EMBL" id="EPR34030.1"/>
    </source>
</evidence>
<dbReference type="EMBL" id="ATHJ01000125">
    <property type="protein sequence ID" value="EPR34030.1"/>
    <property type="molecule type" value="Genomic_DNA"/>
</dbReference>
<dbReference type="FunFam" id="3.20.20.70:FF:000024">
    <property type="entry name" value="Indole-3-glycerol phosphate synthase"/>
    <property type="match status" value="1"/>
</dbReference>
<dbReference type="STRING" id="897.B2D07_10555"/>
<sequence>MTTDILSRIVEQKRLEVSRARERLPETELRRLAAAPRKRRPFYDVLASAGPSGVNIIAEIKRASPSKGVIRSRLDPSLYARQYEDGGADALSVLTDASFFHGSPADLAQARSAVRLPVLRKDFIIDAYQIFESAVMGADAILLIVRILSPEQLREYMALAKDSGMDVLVEIHSTSELETAVEADARLIGINNRNLETFDTDVGRASAMGGMLGPPRVAVAESGIRNRKDIERLTAAGIFNFLIGESIVRSADPARFIRSLKGY</sequence>
<dbReference type="EC" id="4.1.1.48" evidence="8"/>
<dbReference type="GO" id="GO:0004425">
    <property type="term" value="F:indole-3-glycerol-phosphate synthase activity"/>
    <property type="evidence" value="ECO:0007669"/>
    <property type="project" value="UniProtKB-UniRule"/>
</dbReference>
<keyword evidence="5 8" id="KW-0822">Tryptophan biosynthesis</keyword>
<keyword evidence="6 8" id="KW-0057">Aromatic amino acid biosynthesis</keyword>
<dbReference type="InterPro" id="IPR001468">
    <property type="entry name" value="Indole-3-GlycerolPSynthase_CS"/>
</dbReference>
<evidence type="ECO:0000256" key="4">
    <source>
        <dbReference type="ARBA" id="ARBA00022793"/>
    </source>
</evidence>
<dbReference type="PROSITE" id="PS00614">
    <property type="entry name" value="IGPS"/>
    <property type="match status" value="1"/>
</dbReference>
<dbReference type="RefSeq" id="WP_020878622.1">
    <property type="nucleotide sequence ID" value="NZ_ATHJ01000125.1"/>
</dbReference>
<comment type="pathway">
    <text evidence="2 8">Amino-acid biosynthesis; L-tryptophan biosynthesis; L-tryptophan from chorismate: step 4/5.</text>
</comment>
<gene>
    <name evidence="8" type="primary">trpC</name>
    <name evidence="10" type="ORF">dsmv_3489</name>
</gene>
<proteinExistence type="inferred from homology"/>
<evidence type="ECO:0000256" key="8">
    <source>
        <dbReference type="HAMAP-Rule" id="MF_00134"/>
    </source>
</evidence>
<comment type="caution">
    <text evidence="10">The sequence shown here is derived from an EMBL/GenBank/DDBJ whole genome shotgun (WGS) entry which is preliminary data.</text>
</comment>
<dbReference type="SUPFAM" id="SSF51366">
    <property type="entry name" value="Ribulose-phoshate binding barrel"/>
    <property type="match status" value="1"/>
</dbReference>
<accession>S7TBW2</accession>
<dbReference type="PANTHER" id="PTHR22854:SF2">
    <property type="entry name" value="INDOLE-3-GLYCEROL-PHOSPHATE SYNTHASE"/>
    <property type="match status" value="1"/>
</dbReference>
<dbReference type="AlphaFoldDB" id="S7TBW2"/>
<dbReference type="GO" id="GO:0004640">
    <property type="term" value="F:phosphoribosylanthranilate isomerase activity"/>
    <property type="evidence" value="ECO:0007669"/>
    <property type="project" value="TreeGrafter"/>
</dbReference>
<feature type="domain" description="Indole-3-glycerol phosphate synthase" evidence="9">
    <location>
        <begin position="6"/>
        <end position="260"/>
    </location>
</feature>
<keyword evidence="3 8" id="KW-0028">Amino-acid biosynthesis</keyword>
<dbReference type="CDD" id="cd00331">
    <property type="entry name" value="IGPS"/>
    <property type="match status" value="1"/>
</dbReference>
<dbReference type="UniPathway" id="UPA00035">
    <property type="reaction ID" value="UER00043"/>
</dbReference>
<dbReference type="Gene3D" id="3.20.20.70">
    <property type="entry name" value="Aldolase class I"/>
    <property type="match status" value="1"/>
</dbReference>
<keyword evidence="11" id="KW-1185">Reference proteome</keyword>
<dbReference type="Pfam" id="PF00218">
    <property type="entry name" value="IGPS"/>
    <property type="match status" value="1"/>
</dbReference>
<evidence type="ECO:0000256" key="6">
    <source>
        <dbReference type="ARBA" id="ARBA00023141"/>
    </source>
</evidence>
<evidence type="ECO:0000259" key="9">
    <source>
        <dbReference type="Pfam" id="PF00218"/>
    </source>
</evidence>
<dbReference type="GO" id="GO:0000162">
    <property type="term" value="P:L-tryptophan biosynthetic process"/>
    <property type="evidence" value="ECO:0007669"/>
    <property type="project" value="UniProtKB-UniRule"/>
</dbReference>
<dbReference type="NCBIfam" id="NF001377">
    <property type="entry name" value="PRK00278.2-4"/>
    <property type="match status" value="1"/>
</dbReference>
<keyword evidence="4 8" id="KW-0210">Decarboxylase</keyword>
<reference evidence="10 11" key="1">
    <citation type="journal article" date="2013" name="Genome Announc.">
        <title>Draft genome sequences for three mercury-methylating, sulfate-reducing bacteria.</title>
        <authorList>
            <person name="Brown S.D."/>
            <person name="Hurt R.A.Jr."/>
            <person name="Gilmour C.C."/>
            <person name="Elias D.A."/>
        </authorList>
    </citation>
    <scope>NUCLEOTIDE SEQUENCE [LARGE SCALE GENOMIC DNA]</scope>
    <source>
        <strain evidence="10 11">DSM 2059</strain>
    </source>
</reference>
<evidence type="ECO:0000313" key="11">
    <source>
        <dbReference type="Proteomes" id="UP000014977"/>
    </source>
</evidence>
<evidence type="ECO:0000256" key="3">
    <source>
        <dbReference type="ARBA" id="ARBA00022605"/>
    </source>
</evidence>
<dbReference type="PATRIC" id="fig|1121405.3.peg.4041"/>
<dbReference type="InterPro" id="IPR011060">
    <property type="entry name" value="RibuloseP-bd_barrel"/>
</dbReference>
<evidence type="ECO:0000256" key="2">
    <source>
        <dbReference type="ARBA" id="ARBA00004696"/>
    </source>
</evidence>
<evidence type="ECO:0000256" key="7">
    <source>
        <dbReference type="ARBA" id="ARBA00023239"/>
    </source>
</evidence>
<comment type="catalytic activity">
    <reaction evidence="1 8">
        <text>1-(2-carboxyphenylamino)-1-deoxy-D-ribulose 5-phosphate + H(+) = (1S,2R)-1-C-(indol-3-yl)glycerol 3-phosphate + CO2 + H2O</text>
        <dbReference type="Rhea" id="RHEA:23476"/>
        <dbReference type="ChEBI" id="CHEBI:15377"/>
        <dbReference type="ChEBI" id="CHEBI:15378"/>
        <dbReference type="ChEBI" id="CHEBI:16526"/>
        <dbReference type="ChEBI" id="CHEBI:58613"/>
        <dbReference type="ChEBI" id="CHEBI:58866"/>
        <dbReference type="EC" id="4.1.1.48"/>
    </reaction>
</comment>
<dbReference type="HAMAP" id="MF_00134_B">
    <property type="entry name" value="IGPS_B"/>
    <property type="match status" value="1"/>
</dbReference>
<dbReference type="InterPro" id="IPR013785">
    <property type="entry name" value="Aldolase_TIM"/>
</dbReference>
<keyword evidence="7 8" id="KW-0456">Lyase</keyword>
<dbReference type="InterPro" id="IPR013798">
    <property type="entry name" value="Indole-3-glycerol_P_synth_dom"/>
</dbReference>
<dbReference type="InterPro" id="IPR045186">
    <property type="entry name" value="Indole-3-glycerol_P_synth"/>
</dbReference>
<evidence type="ECO:0000256" key="5">
    <source>
        <dbReference type="ARBA" id="ARBA00022822"/>
    </source>
</evidence>
<dbReference type="OrthoDB" id="9804217at2"/>
<organism evidence="10 11">
    <name type="scientific">Desulfococcus multivorans DSM 2059</name>
    <dbReference type="NCBI Taxonomy" id="1121405"/>
    <lineage>
        <taxon>Bacteria</taxon>
        <taxon>Pseudomonadati</taxon>
        <taxon>Thermodesulfobacteriota</taxon>
        <taxon>Desulfobacteria</taxon>
        <taxon>Desulfobacterales</taxon>
        <taxon>Desulfococcaceae</taxon>
        <taxon>Desulfococcus</taxon>
    </lineage>
</organism>
<comment type="similarity">
    <text evidence="8">Belongs to the TrpC family.</text>
</comment>
<dbReference type="Proteomes" id="UP000014977">
    <property type="component" value="Unassembled WGS sequence"/>
</dbReference>